<keyword evidence="2" id="KW-1185">Reference proteome</keyword>
<reference evidence="1 2" key="1">
    <citation type="submission" date="2016-12" db="EMBL/GenBank/DDBJ databases">
        <title>Genome sequencing of Methylocaldum marinum.</title>
        <authorList>
            <person name="Takeuchi M."/>
            <person name="Kamagata Y."/>
            <person name="Hiraoka S."/>
            <person name="Oshima K."/>
            <person name="Hattori M."/>
            <person name="Iwasaki W."/>
        </authorList>
    </citation>
    <scope>NUCLEOTIDE SEQUENCE [LARGE SCALE GENOMIC DNA]</scope>
    <source>
        <strain evidence="1 2">S8</strain>
    </source>
</reference>
<accession>A0A250KP53</accession>
<dbReference type="AlphaFoldDB" id="A0A250KP53"/>
<dbReference type="Gene3D" id="3.40.50.300">
    <property type="entry name" value="P-loop containing nucleotide triphosphate hydrolases"/>
    <property type="match status" value="1"/>
</dbReference>
<dbReference type="EMBL" id="AP017928">
    <property type="protein sequence ID" value="BBA32751.1"/>
    <property type="molecule type" value="Genomic_DNA"/>
</dbReference>
<dbReference type="Proteomes" id="UP000266313">
    <property type="component" value="Chromosome"/>
</dbReference>
<evidence type="ECO:0000313" key="2">
    <source>
        <dbReference type="Proteomes" id="UP000266313"/>
    </source>
</evidence>
<dbReference type="PANTHER" id="PTHR32309">
    <property type="entry name" value="TYROSINE-PROTEIN KINASE"/>
    <property type="match status" value="1"/>
</dbReference>
<name>A0A250KP53_9GAMM</name>
<dbReference type="InterPro" id="IPR027417">
    <property type="entry name" value="P-loop_NTPase"/>
</dbReference>
<evidence type="ECO:0000313" key="1">
    <source>
        <dbReference type="EMBL" id="BBA32751.1"/>
    </source>
</evidence>
<sequence length="226" mass="24645">MGVELIKTGMASSRDGRDLINPSHYAMPAGLESEFKRLLEFFGVAFPDASSKVIILSSSHKGSGVSTLSWWLAATLSRIPGKTILFVDAGSNNEIAKNESGVKGLNEILFGQASLDEALVDLGKHAPYIIRSGAEEYFGEVKDSHVENIITSFRNRYSYTIIDGLPPSESPLILNMAKYADGVFLVIESGKTDKHSCRDAVDRFRQAGARVLGALLNQIEMPSRQH</sequence>
<protein>
    <submittedName>
        <fullName evidence="1">Capsular exopolysaccharide family</fullName>
    </submittedName>
</protein>
<dbReference type="InterPro" id="IPR050445">
    <property type="entry name" value="Bact_polysacc_biosynth/exp"/>
</dbReference>
<organism evidence="1 2">
    <name type="scientific">Methylocaldum marinum</name>
    <dbReference type="NCBI Taxonomy" id="1432792"/>
    <lineage>
        <taxon>Bacteria</taxon>
        <taxon>Pseudomonadati</taxon>
        <taxon>Pseudomonadota</taxon>
        <taxon>Gammaproteobacteria</taxon>
        <taxon>Methylococcales</taxon>
        <taxon>Methylococcaceae</taxon>
        <taxon>Methylocaldum</taxon>
    </lineage>
</organism>
<proteinExistence type="predicted"/>
<dbReference type="GO" id="GO:0004713">
    <property type="term" value="F:protein tyrosine kinase activity"/>
    <property type="evidence" value="ECO:0007669"/>
    <property type="project" value="TreeGrafter"/>
</dbReference>
<dbReference type="PANTHER" id="PTHR32309:SF13">
    <property type="entry name" value="FERRIC ENTEROBACTIN TRANSPORT PROTEIN FEPE"/>
    <property type="match status" value="1"/>
</dbReference>
<dbReference type="KEGG" id="mmai:sS8_0786"/>
<dbReference type="SUPFAM" id="SSF52540">
    <property type="entry name" value="P-loop containing nucleoside triphosphate hydrolases"/>
    <property type="match status" value="1"/>
</dbReference>
<dbReference type="GO" id="GO:0005886">
    <property type="term" value="C:plasma membrane"/>
    <property type="evidence" value="ECO:0007669"/>
    <property type="project" value="TreeGrafter"/>
</dbReference>
<gene>
    <name evidence="1" type="ORF">sS8_0786</name>
</gene>